<evidence type="ECO:0000256" key="5">
    <source>
        <dbReference type="RuleBase" id="RU362121"/>
    </source>
</evidence>
<dbReference type="InterPro" id="IPR018506">
    <property type="entry name" value="Cyt_B5_heme-BS"/>
</dbReference>
<dbReference type="GO" id="GO:0020037">
    <property type="term" value="F:heme binding"/>
    <property type="evidence" value="ECO:0007669"/>
    <property type="project" value="UniProtKB-UniRule"/>
</dbReference>
<keyword evidence="1 5" id="KW-0349">Heme</keyword>
<gene>
    <name evidence="7" type="ORF">TanjilG_12269</name>
</gene>
<dbReference type="SMART" id="SM01117">
    <property type="entry name" value="Cyt-b5"/>
    <property type="match status" value="1"/>
</dbReference>
<dbReference type="GO" id="GO:0046872">
    <property type="term" value="F:metal ion binding"/>
    <property type="evidence" value="ECO:0007669"/>
    <property type="project" value="UniProtKB-UniRule"/>
</dbReference>
<dbReference type="Gramene" id="OIV98038">
    <property type="protein sequence ID" value="OIV98038"/>
    <property type="gene ID" value="TanjilG_12269"/>
</dbReference>
<dbReference type="Proteomes" id="UP000188354">
    <property type="component" value="Chromosome LG14"/>
</dbReference>
<dbReference type="STRING" id="3871.A0A1J7GCB4"/>
<dbReference type="InterPro" id="IPR036400">
    <property type="entry name" value="Cyt_B5-like_heme/steroid_sf"/>
</dbReference>
<keyword evidence="5" id="KW-1133">Transmembrane helix</keyword>
<evidence type="ECO:0000256" key="4">
    <source>
        <dbReference type="ARBA" id="ARBA00038168"/>
    </source>
</evidence>
<keyword evidence="2 5" id="KW-0479">Metal-binding</keyword>
<accession>A0A1J7GCB4</accession>
<comment type="similarity">
    <text evidence="4 5">Belongs to the cytochrome b5 family.</text>
</comment>
<keyword evidence="5" id="KW-0812">Transmembrane</keyword>
<keyword evidence="8" id="KW-1185">Reference proteome</keyword>
<name>A0A1J7GCB4_LUPAN</name>
<dbReference type="GO" id="GO:0016020">
    <property type="term" value="C:membrane"/>
    <property type="evidence" value="ECO:0007669"/>
    <property type="project" value="TreeGrafter"/>
</dbReference>
<proteinExistence type="inferred from homology"/>
<evidence type="ECO:0000256" key="3">
    <source>
        <dbReference type="ARBA" id="ARBA00023004"/>
    </source>
</evidence>
<organism evidence="7 8">
    <name type="scientific">Lupinus angustifolius</name>
    <name type="common">Narrow-leaved blue lupine</name>
    <dbReference type="NCBI Taxonomy" id="3871"/>
    <lineage>
        <taxon>Eukaryota</taxon>
        <taxon>Viridiplantae</taxon>
        <taxon>Streptophyta</taxon>
        <taxon>Embryophyta</taxon>
        <taxon>Tracheophyta</taxon>
        <taxon>Spermatophyta</taxon>
        <taxon>Magnoliopsida</taxon>
        <taxon>eudicotyledons</taxon>
        <taxon>Gunneridae</taxon>
        <taxon>Pentapetalae</taxon>
        <taxon>rosids</taxon>
        <taxon>fabids</taxon>
        <taxon>Fabales</taxon>
        <taxon>Fabaceae</taxon>
        <taxon>Papilionoideae</taxon>
        <taxon>50 kb inversion clade</taxon>
        <taxon>genistoids sensu lato</taxon>
        <taxon>core genistoids</taxon>
        <taxon>Genisteae</taxon>
        <taxon>Lupinus</taxon>
    </lineage>
</organism>
<dbReference type="PRINTS" id="PR00363">
    <property type="entry name" value="CYTOCHROMEB5"/>
</dbReference>
<dbReference type="PROSITE" id="PS00191">
    <property type="entry name" value="CYTOCHROME_B5_1"/>
    <property type="match status" value="1"/>
</dbReference>
<protein>
    <recommendedName>
        <fullName evidence="6">Cytochrome b5 heme-binding domain-containing protein</fullName>
    </recommendedName>
</protein>
<evidence type="ECO:0000313" key="8">
    <source>
        <dbReference type="Proteomes" id="UP000188354"/>
    </source>
</evidence>
<evidence type="ECO:0000256" key="1">
    <source>
        <dbReference type="ARBA" id="ARBA00022617"/>
    </source>
</evidence>
<evidence type="ECO:0000313" key="7">
    <source>
        <dbReference type="EMBL" id="OIV98038.1"/>
    </source>
</evidence>
<dbReference type="InterPro" id="IPR050668">
    <property type="entry name" value="Cytochrome_b5"/>
</dbReference>
<feature type="transmembrane region" description="Helical" evidence="5">
    <location>
        <begin position="111"/>
        <end position="131"/>
    </location>
</feature>
<dbReference type="InterPro" id="IPR001199">
    <property type="entry name" value="Cyt_B5-like_heme/steroid-bd"/>
</dbReference>
<dbReference type="OMA" id="MAGEKRM"/>
<reference evidence="7 8" key="1">
    <citation type="journal article" date="2017" name="Plant Biotechnol. J.">
        <title>A comprehensive draft genome sequence for lupin (Lupinus angustifolius), an emerging health food: insights into plant-microbe interactions and legume evolution.</title>
        <authorList>
            <person name="Hane J.K."/>
            <person name="Ming Y."/>
            <person name="Kamphuis L.G."/>
            <person name="Nelson M.N."/>
            <person name="Garg G."/>
            <person name="Atkins C.A."/>
            <person name="Bayer P.E."/>
            <person name="Bravo A."/>
            <person name="Bringans S."/>
            <person name="Cannon S."/>
            <person name="Edwards D."/>
            <person name="Foley R."/>
            <person name="Gao L.L."/>
            <person name="Harrison M.J."/>
            <person name="Huang W."/>
            <person name="Hurgobin B."/>
            <person name="Li S."/>
            <person name="Liu C.W."/>
            <person name="McGrath A."/>
            <person name="Morahan G."/>
            <person name="Murray J."/>
            <person name="Weller J."/>
            <person name="Jian J."/>
            <person name="Singh K.B."/>
        </authorList>
    </citation>
    <scope>NUCLEOTIDE SEQUENCE [LARGE SCALE GENOMIC DNA]</scope>
    <source>
        <strain evidence="8">cv. Tanjil</strain>
        <tissue evidence="7">Whole plant</tissue>
    </source>
</reference>
<dbReference type="SUPFAM" id="SSF55856">
    <property type="entry name" value="Cytochrome b5-like heme/steroid binding domain"/>
    <property type="match status" value="1"/>
</dbReference>
<keyword evidence="5" id="KW-0472">Membrane</keyword>
<feature type="domain" description="Cytochrome b5 heme-binding" evidence="6">
    <location>
        <begin position="30"/>
        <end position="81"/>
    </location>
</feature>
<dbReference type="PANTHER" id="PTHR19359:SF135">
    <property type="entry name" value="CYTOCHROME B5 ISOFORM E"/>
    <property type="match status" value="1"/>
</dbReference>
<dbReference type="Pfam" id="PF00173">
    <property type="entry name" value="Cyt-b5"/>
    <property type="match status" value="1"/>
</dbReference>
<keyword evidence="3 5" id="KW-0408">Iron</keyword>
<dbReference type="EMBL" id="CM007374">
    <property type="protein sequence ID" value="OIV98038.1"/>
    <property type="molecule type" value="Genomic_DNA"/>
</dbReference>
<dbReference type="Gene3D" id="3.10.120.10">
    <property type="entry name" value="Cytochrome b5-like heme/steroid binding domain"/>
    <property type="match status" value="1"/>
</dbReference>
<dbReference type="PROSITE" id="PS50255">
    <property type="entry name" value="CYTOCHROME_B5_2"/>
    <property type="match status" value="1"/>
</dbReference>
<dbReference type="AlphaFoldDB" id="A0A1J7GCB4"/>
<evidence type="ECO:0000259" key="6">
    <source>
        <dbReference type="PROSITE" id="PS50255"/>
    </source>
</evidence>
<sequence length="134" mass="15513">MYLLKFSYCLRTEKAEEEKTRVLQCYDVNVYDLTSFIEDHPGGAEVLLAATGKDGTSDYEAAGHSDYAIEMMKKYYIGKIDTTNVPQTRIYTPPEQDQYSAYMSTEFMIKFLQYLFPILILGLAFGVRYYTKKE</sequence>
<dbReference type="PANTHER" id="PTHR19359">
    <property type="entry name" value="CYTOCHROME B5"/>
    <property type="match status" value="1"/>
</dbReference>
<evidence type="ECO:0000256" key="2">
    <source>
        <dbReference type="ARBA" id="ARBA00022723"/>
    </source>
</evidence>